<dbReference type="InterPro" id="IPR003010">
    <property type="entry name" value="C-N_Hydrolase"/>
</dbReference>
<dbReference type="Pfam" id="PF00795">
    <property type="entry name" value="CN_hydrolase"/>
    <property type="match status" value="1"/>
</dbReference>
<proteinExistence type="inferred from homology"/>
<feature type="chain" id="PRO_5026793363" evidence="4">
    <location>
        <begin position="28"/>
        <end position="569"/>
    </location>
</feature>
<organism evidence="6 7">
    <name type="scientific">Drosophila hydei</name>
    <name type="common">Fruit fly</name>
    <dbReference type="NCBI Taxonomy" id="7224"/>
    <lineage>
        <taxon>Eukaryota</taxon>
        <taxon>Metazoa</taxon>
        <taxon>Ecdysozoa</taxon>
        <taxon>Arthropoda</taxon>
        <taxon>Hexapoda</taxon>
        <taxon>Insecta</taxon>
        <taxon>Pterygota</taxon>
        <taxon>Neoptera</taxon>
        <taxon>Endopterygota</taxon>
        <taxon>Diptera</taxon>
        <taxon>Brachycera</taxon>
        <taxon>Muscomorpha</taxon>
        <taxon>Ephydroidea</taxon>
        <taxon>Drosophilidae</taxon>
        <taxon>Drosophila</taxon>
    </lineage>
</organism>
<gene>
    <name evidence="7" type="primary">LOC111605690</name>
</gene>
<comment type="similarity">
    <text evidence="1">Belongs to the carbon-nitrogen hydrolase superfamily. BTD/VNN family.</text>
</comment>
<evidence type="ECO:0000313" key="6">
    <source>
        <dbReference type="Proteomes" id="UP000504633"/>
    </source>
</evidence>
<dbReference type="InterPro" id="IPR040154">
    <property type="entry name" value="Biotinidase/VNN"/>
</dbReference>
<evidence type="ECO:0000256" key="1">
    <source>
        <dbReference type="ARBA" id="ARBA00008225"/>
    </source>
</evidence>
<dbReference type="AlphaFoldDB" id="A0A6J2SQQ1"/>
<evidence type="ECO:0000259" key="5">
    <source>
        <dbReference type="PROSITE" id="PS50263"/>
    </source>
</evidence>
<dbReference type="Proteomes" id="UP000504633">
    <property type="component" value="Unplaced"/>
</dbReference>
<dbReference type="GO" id="GO:0016787">
    <property type="term" value="F:hydrolase activity"/>
    <property type="evidence" value="ECO:0007669"/>
    <property type="project" value="UniProtKB-KW"/>
</dbReference>
<dbReference type="RefSeq" id="XP_030079411.1">
    <property type="nucleotide sequence ID" value="XM_030223551.1"/>
</dbReference>
<evidence type="ECO:0000256" key="4">
    <source>
        <dbReference type="SAM" id="SignalP"/>
    </source>
</evidence>
<dbReference type="KEGG" id="dhe:111605690"/>
<dbReference type="PANTHER" id="PTHR10609">
    <property type="entry name" value="BIOTINIDASE-RELATED"/>
    <property type="match status" value="1"/>
</dbReference>
<evidence type="ECO:0000256" key="2">
    <source>
        <dbReference type="ARBA" id="ARBA00022801"/>
    </source>
</evidence>
<feature type="region of interest" description="Disordered" evidence="3">
    <location>
        <begin position="314"/>
        <end position="341"/>
    </location>
</feature>
<dbReference type="Pfam" id="PF19018">
    <property type="entry name" value="Vanin_C"/>
    <property type="match status" value="1"/>
</dbReference>
<reference evidence="7" key="1">
    <citation type="submission" date="2025-08" db="UniProtKB">
        <authorList>
            <consortium name="RefSeq"/>
        </authorList>
    </citation>
    <scope>IDENTIFICATION</scope>
    <source>
        <strain evidence="7">15085-1641.00</strain>
        <tissue evidence="7">Whole body</tissue>
    </source>
</reference>
<evidence type="ECO:0000256" key="3">
    <source>
        <dbReference type="SAM" id="MobiDB-lite"/>
    </source>
</evidence>
<dbReference type="SUPFAM" id="SSF56317">
    <property type="entry name" value="Carbon-nitrogen hydrolase"/>
    <property type="match status" value="1"/>
</dbReference>
<accession>A0A6J2SQQ1</accession>
<dbReference type="OrthoDB" id="10250282at2759"/>
<feature type="domain" description="CN hydrolase" evidence="5">
    <location>
        <begin position="39"/>
        <end position="308"/>
    </location>
</feature>
<dbReference type="OMA" id="PSNDHYF"/>
<dbReference type="InterPro" id="IPR043957">
    <property type="entry name" value="Vanin_C"/>
</dbReference>
<keyword evidence="2" id="KW-0378">Hydrolase</keyword>
<dbReference type="GeneID" id="111605690"/>
<sequence length="569" mass="63974">MANPLKKPNSRWPLFLLLLVGVGISQQASVPESASEDFYTAAVVEFSQADGADLTANLADNLAGYLELINSPNATAADIMVFPEMTLNSVNSLTYVPSVDKVVTPCLDDPSAETYEPFFVEISCAARSVKRYIVININEKQLCSDTPEDTRPCASNGHNIFNTNVVFDRNGTVVSRYRKVHLYLNEPRNTTVVPEVETFETDFNVTFGHFICFDIAFYVPSRELVEKHGIRDFVYPLKWHSQLPFYTALQVHLGWAYANDVNLLAAGASRLEYGSTGSGIYNGRKGTLTSVIKLDEGERRIYVAQVPKYKKTEPKRQQRIARQAQKRVREPTPEQKTQTTSSGFVMTRDYLEQYKTLWLDQSLAGSVKADVCHGKLCCHFELEWNPLETEAGDESSFGYRLAAYDGWRNQPNVDPNYVRNCGIFACTGVSIDDCGYMLSAEQFRLNLSRILIEAKYPKSQEILLMPNSVRDNLMPLEPAQFEWSVQEEEKSHLLSVRFALAKSEALSNLLTFGIFGNYYDEVCTYGTGTSEEDILCGFKPTDDGAAELRCFGTWLHLLLAVSIIFYLSH</sequence>
<protein>
    <submittedName>
        <fullName evidence="7">Vanin-like protein 1</fullName>
    </submittedName>
</protein>
<evidence type="ECO:0000313" key="7">
    <source>
        <dbReference type="RefSeq" id="XP_030079411.1"/>
    </source>
</evidence>
<dbReference type="PROSITE" id="PS50263">
    <property type="entry name" value="CN_HYDROLASE"/>
    <property type="match status" value="1"/>
</dbReference>
<dbReference type="PANTHER" id="PTHR10609:SF14">
    <property type="entry name" value="BIOTINIDASE"/>
    <property type="match status" value="1"/>
</dbReference>
<keyword evidence="6" id="KW-1185">Reference proteome</keyword>
<dbReference type="Gene3D" id="3.60.110.10">
    <property type="entry name" value="Carbon-nitrogen hydrolase"/>
    <property type="match status" value="1"/>
</dbReference>
<feature type="signal peptide" evidence="4">
    <location>
        <begin position="1"/>
        <end position="27"/>
    </location>
</feature>
<dbReference type="InterPro" id="IPR036526">
    <property type="entry name" value="C-N_Hydrolase_sf"/>
</dbReference>
<name>A0A6J2SQQ1_DROHY</name>
<keyword evidence="4" id="KW-0732">Signal</keyword>